<keyword evidence="6 9" id="KW-0067">ATP-binding</keyword>
<evidence type="ECO:0000256" key="3">
    <source>
        <dbReference type="ARBA" id="ARBA00022679"/>
    </source>
</evidence>
<evidence type="ECO:0000256" key="10">
    <source>
        <dbReference type="SAM" id="MobiDB-lite"/>
    </source>
</evidence>
<dbReference type="SUPFAM" id="SSF56112">
    <property type="entry name" value="Protein kinase-like (PK-like)"/>
    <property type="match status" value="1"/>
</dbReference>
<dbReference type="GO" id="GO:0045717">
    <property type="term" value="P:negative regulation of fatty acid biosynthetic process"/>
    <property type="evidence" value="ECO:0007669"/>
    <property type="project" value="UniProtKB-ARBA"/>
</dbReference>
<organism evidence="14 15">
    <name type="scientific">Berryella wangjianweii</name>
    <dbReference type="NCBI Taxonomy" id="2734634"/>
    <lineage>
        <taxon>Bacteria</taxon>
        <taxon>Bacillati</taxon>
        <taxon>Actinomycetota</taxon>
        <taxon>Coriobacteriia</taxon>
        <taxon>Eggerthellales</taxon>
        <taxon>Eggerthellaceae</taxon>
        <taxon>Berryella</taxon>
    </lineage>
</organism>
<dbReference type="FunFam" id="1.10.510.10:FF:000021">
    <property type="entry name" value="Serine/threonine protein kinase"/>
    <property type="match status" value="1"/>
</dbReference>
<keyword evidence="5 14" id="KW-0418">Kinase</keyword>
<evidence type="ECO:0000256" key="5">
    <source>
        <dbReference type="ARBA" id="ARBA00022777"/>
    </source>
</evidence>
<protein>
    <recommendedName>
        <fullName evidence="1">non-specific serine/threonine protein kinase</fullName>
        <ecNumber evidence="1">2.7.11.1</ecNumber>
    </recommendedName>
</protein>
<dbReference type="SMART" id="SM00220">
    <property type="entry name" value="S_TKc"/>
    <property type="match status" value="1"/>
</dbReference>
<evidence type="ECO:0000259" key="12">
    <source>
        <dbReference type="PROSITE" id="PS50011"/>
    </source>
</evidence>
<keyword evidence="2" id="KW-0723">Serine/threonine-protein kinase</keyword>
<dbReference type="PROSITE" id="PS00108">
    <property type="entry name" value="PROTEIN_KINASE_ST"/>
    <property type="match status" value="1"/>
</dbReference>
<feature type="domain" description="PASTA" evidence="13">
    <location>
        <begin position="371"/>
        <end position="438"/>
    </location>
</feature>
<dbReference type="PROSITE" id="PS00107">
    <property type="entry name" value="PROTEIN_KINASE_ATP"/>
    <property type="match status" value="1"/>
</dbReference>
<evidence type="ECO:0000256" key="8">
    <source>
        <dbReference type="ARBA" id="ARBA00048679"/>
    </source>
</evidence>
<dbReference type="InterPro" id="IPR000719">
    <property type="entry name" value="Prot_kinase_dom"/>
</dbReference>
<feature type="domain" description="PASTA" evidence="13">
    <location>
        <begin position="507"/>
        <end position="573"/>
    </location>
</feature>
<keyword evidence="3" id="KW-0808">Transferase</keyword>
<comment type="catalytic activity">
    <reaction evidence="8">
        <text>L-seryl-[protein] + ATP = O-phospho-L-seryl-[protein] + ADP + H(+)</text>
        <dbReference type="Rhea" id="RHEA:17989"/>
        <dbReference type="Rhea" id="RHEA-COMP:9863"/>
        <dbReference type="Rhea" id="RHEA-COMP:11604"/>
        <dbReference type="ChEBI" id="CHEBI:15378"/>
        <dbReference type="ChEBI" id="CHEBI:29999"/>
        <dbReference type="ChEBI" id="CHEBI:30616"/>
        <dbReference type="ChEBI" id="CHEBI:83421"/>
        <dbReference type="ChEBI" id="CHEBI:456216"/>
        <dbReference type="EC" id="2.7.11.1"/>
    </reaction>
</comment>
<dbReference type="InterPro" id="IPR011009">
    <property type="entry name" value="Kinase-like_dom_sf"/>
</dbReference>
<evidence type="ECO:0000313" key="15">
    <source>
        <dbReference type="Proteomes" id="UP000503297"/>
    </source>
</evidence>
<dbReference type="FunFam" id="3.30.200.20:FF:000035">
    <property type="entry name" value="Serine/threonine protein kinase Stk1"/>
    <property type="match status" value="1"/>
</dbReference>
<evidence type="ECO:0000256" key="2">
    <source>
        <dbReference type="ARBA" id="ARBA00022527"/>
    </source>
</evidence>
<dbReference type="GO" id="GO:0005524">
    <property type="term" value="F:ATP binding"/>
    <property type="evidence" value="ECO:0007669"/>
    <property type="project" value="UniProtKB-UniRule"/>
</dbReference>
<feature type="region of interest" description="Disordered" evidence="10">
    <location>
        <begin position="471"/>
        <end position="497"/>
    </location>
</feature>
<feature type="region of interest" description="Disordered" evidence="10">
    <location>
        <begin position="655"/>
        <end position="682"/>
    </location>
</feature>
<dbReference type="CDD" id="cd14014">
    <property type="entry name" value="STKc_PknB_like"/>
    <property type="match status" value="1"/>
</dbReference>
<dbReference type="InterPro" id="IPR008271">
    <property type="entry name" value="Ser/Thr_kinase_AS"/>
</dbReference>
<evidence type="ECO:0000256" key="1">
    <source>
        <dbReference type="ARBA" id="ARBA00012513"/>
    </source>
</evidence>
<comment type="catalytic activity">
    <reaction evidence="7">
        <text>L-threonyl-[protein] + ATP = O-phospho-L-threonyl-[protein] + ADP + H(+)</text>
        <dbReference type="Rhea" id="RHEA:46608"/>
        <dbReference type="Rhea" id="RHEA-COMP:11060"/>
        <dbReference type="Rhea" id="RHEA-COMP:11605"/>
        <dbReference type="ChEBI" id="CHEBI:15378"/>
        <dbReference type="ChEBI" id="CHEBI:30013"/>
        <dbReference type="ChEBI" id="CHEBI:30616"/>
        <dbReference type="ChEBI" id="CHEBI:61977"/>
        <dbReference type="ChEBI" id="CHEBI:456216"/>
        <dbReference type="EC" id="2.7.11.1"/>
    </reaction>
</comment>
<dbReference type="Gene3D" id="1.10.510.10">
    <property type="entry name" value="Transferase(Phosphotransferase) domain 1"/>
    <property type="match status" value="1"/>
</dbReference>
<keyword evidence="11" id="KW-0472">Membrane</keyword>
<feature type="domain" description="PASTA" evidence="13">
    <location>
        <begin position="439"/>
        <end position="506"/>
    </location>
</feature>
<dbReference type="Pfam" id="PF03793">
    <property type="entry name" value="PASTA"/>
    <property type="match status" value="3"/>
</dbReference>
<keyword evidence="11" id="KW-0812">Transmembrane</keyword>
<evidence type="ECO:0000259" key="13">
    <source>
        <dbReference type="PROSITE" id="PS51178"/>
    </source>
</evidence>
<evidence type="ECO:0000256" key="4">
    <source>
        <dbReference type="ARBA" id="ARBA00022741"/>
    </source>
</evidence>
<keyword evidence="4 9" id="KW-0547">Nucleotide-binding</keyword>
<evidence type="ECO:0000256" key="6">
    <source>
        <dbReference type="ARBA" id="ARBA00022840"/>
    </source>
</evidence>
<evidence type="ECO:0000256" key="9">
    <source>
        <dbReference type="PROSITE-ProRule" id="PRU10141"/>
    </source>
</evidence>
<dbReference type="Gene3D" id="3.30.10.20">
    <property type="match status" value="3"/>
</dbReference>
<dbReference type="EMBL" id="CP053716">
    <property type="protein sequence ID" value="QKF07568.1"/>
    <property type="molecule type" value="Genomic_DNA"/>
</dbReference>
<feature type="binding site" evidence="9">
    <location>
        <position position="43"/>
    </location>
    <ligand>
        <name>ATP</name>
        <dbReference type="ChEBI" id="CHEBI:30616"/>
    </ligand>
</feature>
<dbReference type="PROSITE" id="PS50011">
    <property type="entry name" value="PROTEIN_KINASE_DOM"/>
    <property type="match status" value="1"/>
</dbReference>
<dbReference type="PANTHER" id="PTHR43289:SF34">
    <property type="entry name" value="SERINE_THREONINE-PROTEIN KINASE YBDM-RELATED"/>
    <property type="match status" value="1"/>
</dbReference>
<accession>A0A6M8J7M2</accession>
<sequence length="682" mass="70977">MTGSMTGRLLNNRYKISERVGVGGMAEVYRALDNVLGRAVAVKVMLPQYAENDDFTVRFRQEAAAAANLQSPYIVNVYDWGQDNGTYYIVMEFVRGSDLKNAINQRGAINQRKVAEIGSQVCQALSVAHGLDIIHRDIKPQNIMVQPDGNVKVMDFGIARAKNSTMSKTSAVLGTAHYISPEQAQGKELTPASDIYSLGVVLYESVTGKLPFDGEDAVSVAMKQVQEMPVPPSQVNPAIDADFEAIILKAMSKNPQERFATALEMRRALNDYLAGRTVNVGAFSPSAATAVIGPGRSAMGSGGGAYAPANSTSVMPKLAEESRVVNPETAANYRAPSTNAPRSKRPLVIGAAVVAVLLIVAGVAWALAQGARDGVNVPDVAGKTLEEATDAIQEAGLSVGSVTYAFDPNVESGKVTKQDPKGGSKAPLNSKVNLTLSEGAEQVEVPDLSNMTADEAQRALKAAGLKFTAGAAEHSSDVPQGKVARQSPEKGSQVPAGSNVTYYLSAGEETLKVPDVTGMSESQAKVTLENAGFKVEIEQAASSDVPKGSVIRQTPSAGSSVKSGTTVLITVSAGSESHTVKVSAGSGGTAWASSEMVSDGESVTVYYKADSGYMISQAVNTATGNKFQVSDNEEGSFTIPKVTSSMNISVTFVKKGGNAPSGNQGARGGNPPAAATAPGNGA</sequence>
<dbReference type="KEGG" id="bwa:HLV38_05135"/>
<dbReference type="NCBIfam" id="NF033483">
    <property type="entry name" value="PknB_PASTA_kin"/>
    <property type="match status" value="1"/>
</dbReference>
<dbReference type="InterPro" id="IPR017441">
    <property type="entry name" value="Protein_kinase_ATP_BS"/>
</dbReference>
<keyword evidence="11" id="KW-1133">Transmembrane helix</keyword>
<keyword evidence="15" id="KW-1185">Reference proteome</keyword>
<evidence type="ECO:0000313" key="14">
    <source>
        <dbReference type="EMBL" id="QKF07568.1"/>
    </source>
</evidence>
<name>A0A6M8J7M2_9ACTN</name>
<feature type="domain" description="Protein kinase" evidence="12">
    <location>
        <begin position="14"/>
        <end position="273"/>
    </location>
</feature>
<proteinExistence type="predicted"/>
<dbReference type="AlphaFoldDB" id="A0A6M8J7M2"/>
<evidence type="ECO:0000256" key="11">
    <source>
        <dbReference type="SAM" id="Phobius"/>
    </source>
</evidence>
<gene>
    <name evidence="14" type="primary">pknB</name>
    <name evidence="14" type="ORF">HLV38_05135</name>
</gene>
<dbReference type="Proteomes" id="UP000503297">
    <property type="component" value="Chromosome"/>
</dbReference>
<dbReference type="Gene3D" id="3.30.200.20">
    <property type="entry name" value="Phosphorylase Kinase, domain 1"/>
    <property type="match status" value="1"/>
</dbReference>
<dbReference type="SUPFAM" id="SSF54184">
    <property type="entry name" value="Penicillin-binding protein 2x (pbp-2x), c-terminal domain"/>
    <property type="match status" value="2"/>
</dbReference>
<evidence type="ECO:0000256" key="7">
    <source>
        <dbReference type="ARBA" id="ARBA00047899"/>
    </source>
</evidence>
<dbReference type="InterPro" id="IPR005543">
    <property type="entry name" value="PASTA_dom"/>
</dbReference>
<feature type="transmembrane region" description="Helical" evidence="11">
    <location>
        <begin position="347"/>
        <end position="368"/>
    </location>
</feature>
<dbReference type="CDD" id="cd06577">
    <property type="entry name" value="PASTA_pknB"/>
    <property type="match status" value="3"/>
</dbReference>
<feature type="compositionally biased region" description="Low complexity" evidence="10">
    <location>
        <begin position="669"/>
        <end position="682"/>
    </location>
</feature>
<dbReference type="GO" id="GO:0004674">
    <property type="term" value="F:protein serine/threonine kinase activity"/>
    <property type="evidence" value="ECO:0007669"/>
    <property type="project" value="UniProtKB-KW"/>
</dbReference>
<dbReference type="PROSITE" id="PS51178">
    <property type="entry name" value="PASTA"/>
    <property type="match status" value="3"/>
</dbReference>
<dbReference type="SMART" id="SM00740">
    <property type="entry name" value="PASTA"/>
    <property type="match status" value="3"/>
</dbReference>
<dbReference type="EC" id="2.7.11.1" evidence="1"/>
<dbReference type="PANTHER" id="PTHR43289">
    <property type="entry name" value="MITOGEN-ACTIVATED PROTEIN KINASE KINASE KINASE 20-RELATED"/>
    <property type="match status" value="1"/>
</dbReference>
<reference evidence="15" key="1">
    <citation type="submission" date="2020-05" db="EMBL/GenBank/DDBJ databases">
        <title>Novel species in genus Nocardioides.</title>
        <authorList>
            <person name="Zhang G."/>
        </authorList>
    </citation>
    <scope>NUCLEOTIDE SEQUENCE [LARGE SCALE GENOMIC DNA]</scope>
    <source>
        <strain evidence="15">zg-1050</strain>
    </source>
</reference>
<dbReference type="RefSeq" id="WP_173164795.1">
    <property type="nucleotide sequence ID" value="NZ_CP053716.1"/>
</dbReference>
<dbReference type="Pfam" id="PF00069">
    <property type="entry name" value="Pkinase"/>
    <property type="match status" value="1"/>
</dbReference>